<keyword evidence="4" id="KW-1185">Reference proteome</keyword>
<dbReference type="SMART" id="SM00267">
    <property type="entry name" value="GGDEF"/>
    <property type="match status" value="1"/>
</dbReference>
<protein>
    <submittedName>
        <fullName evidence="3">GGDEF domain-containing protein</fullName>
    </submittedName>
</protein>
<accession>A0ABW7IW94</accession>
<dbReference type="InterPro" id="IPR000160">
    <property type="entry name" value="GGDEF_dom"/>
</dbReference>
<dbReference type="NCBIfam" id="TIGR00254">
    <property type="entry name" value="GGDEF"/>
    <property type="match status" value="1"/>
</dbReference>
<dbReference type="InterPro" id="IPR029787">
    <property type="entry name" value="Nucleotide_cyclase"/>
</dbReference>
<keyword evidence="1" id="KW-0472">Membrane</keyword>
<name>A0ABW7IW94_9VIBR</name>
<comment type="caution">
    <text evidence="3">The sequence shown here is derived from an EMBL/GenBank/DDBJ whole genome shotgun (WGS) entry which is preliminary data.</text>
</comment>
<dbReference type="InterPro" id="IPR043128">
    <property type="entry name" value="Rev_trsase/Diguanyl_cyclase"/>
</dbReference>
<keyword evidence="1" id="KW-0812">Transmembrane</keyword>
<keyword evidence="1" id="KW-1133">Transmembrane helix</keyword>
<proteinExistence type="predicted"/>
<dbReference type="EMBL" id="JBIHSN010000002">
    <property type="protein sequence ID" value="MFH0265909.1"/>
    <property type="molecule type" value="Genomic_DNA"/>
</dbReference>
<evidence type="ECO:0000313" key="3">
    <source>
        <dbReference type="EMBL" id="MFH0265909.1"/>
    </source>
</evidence>
<reference evidence="3 4" key="1">
    <citation type="submission" date="2024-10" db="EMBL/GenBank/DDBJ databases">
        <authorList>
            <person name="Yibar A."/>
            <person name="Saticioglu I.B."/>
            <person name="Duman M."/>
            <person name="Ajmi N."/>
            <person name="Gurler F."/>
            <person name="Ay H."/>
            <person name="Onuk E."/>
            <person name="Guler S."/>
            <person name="Romalde J.L."/>
        </authorList>
    </citation>
    <scope>NUCLEOTIDE SEQUENCE [LARGE SCALE GENOMIC DNA]</scope>
    <source>
        <strain evidence="3 4">14-MA-B</strain>
    </source>
</reference>
<organism evidence="3 4">
    <name type="scientific">Vibrio rumoiensis</name>
    <dbReference type="NCBI Taxonomy" id="76258"/>
    <lineage>
        <taxon>Bacteria</taxon>
        <taxon>Pseudomonadati</taxon>
        <taxon>Pseudomonadota</taxon>
        <taxon>Gammaproteobacteria</taxon>
        <taxon>Vibrionales</taxon>
        <taxon>Vibrionaceae</taxon>
        <taxon>Vibrio</taxon>
    </lineage>
</organism>
<dbReference type="RefSeq" id="WP_394607886.1">
    <property type="nucleotide sequence ID" value="NZ_JBIHSN010000002.1"/>
</dbReference>
<dbReference type="Pfam" id="PF00990">
    <property type="entry name" value="GGDEF"/>
    <property type="match status" value="1"/>
</dbReference>
<dbReference type="PANTHER" id="PTHR44757:SF2">
    <property type="entry name" value="BIOFILM ARCHITECTURE MAINTENANCE PROTEIN MBAA"/>
    <property type="match status" value="1"/>
</dbReference>
<gene>
    <name evidence="3" type="ORF">ACGRQ9_10615</name>
</gene>
<feature type="domain" description="GGDEF" evidence="2">
    <location>
        <begin position="229"/>
        <end position="361"/>
    </location>
</feature>
<dbReference type="PROSITE" id="PS50887">
    <property type="entry name" value="GGDEF"/>
    <property type="match status" value="1"/>
</dbReference>
<dbReference type="CDD" id="cd01949">
    <property type="entry name" value="GGDEF"/>
    <property type="match status" value="1"/>
</dbReference>
<feature type="transmembrane region" description="Helical" evidence="1">
    <location>
        <begin position="176"/>
        <end position="195"/>
    </location>
</feature>
<dbReference type="SUPFAM" id="SSF55073">
    <property type="entry name" value="Nucleotide cyclase"/>
    <property type="match status" value="1"/>
</dbReference>
<dbReference type="PANTHER" id="PTHR44757">
    <property type="entry name" value="DIGUANYLATE CYCLASE DGCP"/>
    <property type="match status" value="1"/>
</dbReference>
<dbReference type="Gene3D" id="3.30.70.270">
    <property type="match status" value="1"/>
</dbReference>
<sequence>MRLNIPRNIMINTAFIMLLAIFTSGFLWSFYLQKENNRSIDRFYRSTNWYANRMLYQSENFLYQVHLYRLGAAPLSDLTESYDLVWNRLQLFLEASTTEVLRKRHPSVTKDVETLFARIKSLEDDLNHPEVLHSAAFANKIAQVKGDLLNLNYSLSRVLTSSISEGTRQNNDLIQFWQLSVFIITVLLSIALLRLTRRSSKLATLDPLTQLGNRRALTHYVKQQLKRKKALSLCAIDLKRFKQINDQIGYQVGDQVLVEFANQLSLLKDCHAFRLGGDEFVLVGTYSGAQANLAHWVKELKSQLEFDYQSDDHQFPVLVRLGITYTDENNQPDAETLLDQAIHALNETKQGSNEDYAFYADSVFRVDRSKSNVEKLQDWVKNPQSTCPLSIRLSPLCNPVTQQNDVVEFHLTWKDDNSLCAINWLAEQSILLLTLPLLLESACQLTSQPILIRLHTPYQLEQLIKTEIHQSLGRQVIFGLPNLAKISDSLLARIKETSIKVAVEQIGTDDLIEISNIVYVDYWIPGSLPNSPAKQKVLLELAQIFGQITLLPPKTMKKATTLASIELEMNPNG</sequence>
<dbReference type="Proteomes" id="UP001607151">
    <property type="component" value="Unassembled WGS sequence"/>
</dbReference>
<evidence type="ECO:0000256" key="1">
    <source>
        <dbReference type="SAM" id="Phobius"/>
    </source>
</evidence>
<evidence type="ECO:0000313" key="4">
    <source>
        <dbReference type="Proteomes" id="UP001607151"/>
    </source>
</evidence>
<evidence type="ECO:0000259" key="2">
    <source>
        <dbReference type="PROSITE" id="PS50887"/>
    </source>
</evidence>
<dbReference type="InterPro" id="IPR052155">
    <property type="entry name" value="Biofilm_reg_signaling"/>
</dbReference>
<feature type="transmembrane region" description="Helical" evidence="1">
    <location>
        <begin position="9"/>
        <end position="31"/>
    </location>
</feature>